<feature type="repeat" description="RCC1" evidence="5">
    <location>
        <begin position="513"/>
        <end position="566"/>
    </location>
</feature>
<dbReference type="SMART" id="SM00119">
    <property type="entry name" value="HECTc"/>
    <property type="match status" value="1"/>
</dbReference>
<feature type="repeat" description="RCC1" evidence="5">
    <location>
        <begin position="567"/>
        <end position="629"/>
    </location>
</feature>
<keyword evidence="2" id="KW-0677">Repeat</keyword>
<accession>A0ABD3PTI9</accession>
<name>A0ABD3PTI9_9STRA</name>
<reference evidence="8 9" key="1">
    <citation type="journal article" date="2020" name="G3 (Bethesda)">
        <title>Improved Reference Genome for Cyclotella cryptica CCMP332, a Model for Cell Wall Morphogenesis, Salinity Adaptation, and Lipid Production in Diatoms (Bacillariophyta).</title>
        <authorList>
            <person name="Roberts W.R."/>
            <person name="Downey K.M."/>
            <person name="Ruck E.C."/>
            <person name="Traller J.C."/>
            <person name="Alverson A.J."/>
        </authorList>
    </citation>
    <scope>NUCLEOTIDE SEQUENCE [LARGE SCALE GENOMIC DNA]</scope>
    <source>
        <strain evidence="8 9">CCMP332</strain>
    </source>
</reference>
<dbReference type="PROSITE" id="PS50237">
    <property type="entry name" value="HECT"/>
    <property type="match status" value="1"/>
</dbReference>
<evidence type="ECO:0000256" key="2">
    <source>
        <dbReference type="ARBA" id="ARBA00022737"/>
    </source>
</evidence>
<feature type="repeat" description="RCC1" evidence="5">
    <location>
        <begin position="760"/>
        <end position="812"/>
    </location>
</feature>
<dbReference type="Gene3D" id="2.130.10.30">
    <property type="entry name" value="Regulator of chromosome condensation 1/beta-lactamase-inhibitor protein II"/>
    <property type="match status" value="2"/>
</dbReference>
<evidence type="ECO:0000256" key="1">
    <source>
        <dbReference type="ARBA" id="ARBA00022679"/>
    </source>
</evidence>
<feature type="compositionally biased region" description="Acidic residues" evidence="6">
    <location>
        <begin position="386"/>
        <end position="401"/>
    </location>
</feature>
<feature type="region of interest" description="Disordered" evidence="6">
    <location>
        <begin position="235"/>
        <end position="255"/>
    </location>
</feature>
<feature type="compositionally biased region" description="Low complexity" evidence="6">
    <location>
        <begin position="52"/>
        <end position="68"/>
    </location>
</feature>
<feature type="compositionally biased region" description="Basic and acidic residues" evidence="6">
    <location>
        <begin position="362"/>
        <end position="372"/>
    </location>
</feature>
<dbReference type="InterPro" id="IPR058923">
    <property type="entry name" value="RCC1-like_dom"/>
</dbReference>
<evidence type="ECO:0000256" key="6">
    <source>
        <dbReference type="SAM" id="MobiDB-lite"/>
    </source>
</evidence>
<evidence type="ECO:0000256" key="5">
    <source>
        <dbReference type="PROSITE-ProRule" id="PRU00235"/>
    </source>
</evidence>
<dbReference type="SUPFAM" id="SSF50985">
    <property type="entry name" value="RCC1/BLIP-II"/>
    <property type="match status" value="1"/>
</dbReference>
<evidence type="ECO:0000259" key="7">
    <source>
        <dbReference type="PROSITE" id="PS50237"/>
    </source>
</evidence>
<dbReference type="Pfam" id="PF00632">
    <property type="entry name" value="HECT"/>
    <property type="match status" value="1"/>
</dbReference>
<dbReference type="InterPro" id="IPR051709">
    <property type="entry name" value="Ub-ligase/GTPase-reg"/>
</dbReference>
<feature type="active site" description="Glycyl thioester intermediate" evidence="4">
    <location>
        <position position="1480"/>
    </location>
</feature>
<protein>
    <recommendedName>
        <fullName evidence="7">HECT domain-containing protein</fullName>
    </recommendedName>
</protein>
<dbReference type="InterPro" id="IPR035983">
    <property type="entry name" value="Hect_E3_ubiquitin_ligase"/>
</dbReference>
<proteinExistence type="predicted"/>
<keyword evidence="9" id="KW-1185">Reference proteome</keyword>
<dbReference type="SUPFAM" id="SSF56204">
    <property type="entry name" value="Hect, E3 ligase catalytic domain"/>
    <property type="match status" value="1"/>
</dbReference>
<evidence type="ECO:0000313" key="8">
    <source>
        <dbReference type="EMBL" id="KAL3790696.1"/>
    </source>
</evidence>
<dbReference type="Proteomes" id="UP001516023">
    <property type="component" value="Unassembled WGS sequence"/>
</dbReference>
<feature type="region of interest" description="Disordered" evidence="6">
    <location>
        <begin position="116"/>
        <end position="145"/>
    </location>
</feature>
<feature type="region of interest" description="Disordered" evidence="6">
    <location>
        <begin position="346"/>
        <end position="417"/>
    </location>
</feature>
<evidence type="ECO:0000256" key="3">
    <source>
        <dbReference type="ARBA" id="ARBA00022786"/>
    </source>
</evidence>
<dbReference type="Gene3D" id="3.30.2160.10">
    <property type="entry name" value="Hect, E3 ligase catalytic domain"/>
    <property type="match status" value="1"/>
</dbReference>
<keyword evidence="3 4" id="KW-0833">Ubl conjugation pathway</keyword>
<feature type="repeat" description="RCC1" evidence="5">
    <location>
        <begin position="680"/>
        <end position="759"/>
    </location>
</feature>
<sequence length="1513" mass="166844">MSDENSNPGSRNPIESRIHTSISTSIHSVHSTTQNCTVVRSSSFVASIHSNHSVHSIHSTSTTTTSITSEEEQLHSIQMEIERVERLEQTPTARRSRAGFNSIRDALGNLRQRLSALGRDPVPPGSRGSHAGTPRGDDNDGTAANGRHERVQRHFSLVQQLSDRLHMVDVAHSARVPLQIVQRRRSQTGFVARLPNEPNAPPTNDPDGPSIHVISVLEAPVFHFSVRESFASAMYDPGEENEPPPPSLSSSSAPRVEHRRTSLLFASRLSAHRLIMEGSANDLLASGGDGSIHASFGISSFSSSGLGSFTGRGSMRDLGRNTSSSLSSLSSSNNQAFFDLERHVHPSFSRRRRSNHNLSPLPERRGSSREESIQSDYSEECKMDIDYSEEDKTDPMREEEESNKKMKMDDTEESSERVVVVQPLLTRRSSKSLSSLHDAQHEHLSGSLYASPRKSILGLESTDMDSILPTSLLDTTTTAVGDQQLQVTSRLGSKAILAVSTGQHHAACATSQGTVYVVGTNLHGCLDPDLPEEQVCSRPVLLESLGQIRVVQVSCGYDHTAALSSNGSVLTWGSNSHGQLGHRITNSTMKVNPGEGPTHVRPAGMFIGKGRRVSAIACGTHFTMVLTTRRSLLVCGTPSIAGHRDSSEFGTLKELPSLVGLPLVGMSAGHAHAAVVTAHGTALVWGSNRKGACGREYPEELALPVPVKVVSDSKAGTTLPFTNWEFRKDSDGMIVKLADDVAIQHVACGYAHTILVARSGRLLVFGDNCRGQLGTTASEKPVVNAIPVYHPNGGRFVSAEAGNAHSVLLDSEGDVWMTTSTGLRCILEGQHALAIAAGGDDNAVAIGSPPSGNTTLNRQFSMDSAEDGTMIVDQVESLLDEMDSDSANKVEAGQDIAKRTEELLRYPALLNSLFLNPAELDEMFERIKRGDLEIKKAIALAIERGLKFGLESLRDNSRLMYPEAVRCLLLYIIFFDIRHDHVPFDIRGDCIMTFCDTLLGLPFEGYRALHGWATSLYTSKLFVKMLVRPLLVSLNACLKFYVDENQVHHFQPSRRSVPVIIGVLSWLYTMAEEANLAVPTDFYSDGVSQIDVNLLFEDLYRMKKAGKHERSKNFYICAYPFLLSPGCKRNLLQMESQVEQYKAMIGDIKIDDISESQHRITLDPFFHLEVEREKLLEQTLEKIKQTEPKEVRKRLRVSFKGEEGLDAGGVTKEFFQLLSEDLFGANSGLWTNKYGDDINWFSSDNTWDIKSYELIGILFGLALYNSVLLDVRFPLAVYRKILGLPLGLEDIMDADIRRGLQQLLDYEGDDVEDVFCLTFEVTWMELGEEKRIELKPGGADVAVTKQNKEEYVLRYVRWLLVDSIQQQWDSFEKGVMTVMESSSLDLFLPEELELLVVGSPELDFNALEANTRYEGGYTKDSDTVINFWKFVKQADKETQIQLLKFATASSKAPIGGLGKLPFVIQRAGPDSHQLPTSHTCFNTLLLPDYGSNYDKLASCLGRAILECEGFGLE</sequence>
<organism evidence="8 9">
    <name type="scientific">Cyclotella cryptica</name>
    <dbReference type="NCBI Taxonomy" id="29204"/>
    <lineage>
        <taxon>Eukaryota</taxon>
        <taxon>Sar</taxon>
        <taxon>Stramenopiles</taxon>
        <taxon>Ochrophyta</taxon>
        <taxon>Bacillariophyta</taxon>
        <taxon>Coscinodiscophyceae</taxon>
        <taxon>Thalassiosirophycidae</taxon>
        <taxon>Stephanodiscales</taxon>
        <taxon>Stephanodiscaceae</taxon>
        <taxon>Cyclotella</taxon>
    </lineage>
</organism>
<feature type="domain" description="HECT" evidence="7">
    <location>
        <begin position="1187"/>
        <end position="1513"/>
    </location>
</feature>
<dbReference type="InterPro" id="IPR009091">
    <property type="entry name" value="RCC1/BLIP-II"/>
</dbReference>
<keyword evidence="1" id="KW-0808">Transferase</keyword>
<dbReference type="GO" id="GO:0016740">
    <property type="term" value="F:transferase activity"/>
    <property type="evidence" value="ECO:0007669"/>
    <property type="project" value="UniProtKB-KW"/>
</dbReference>
<evidence type="ECO:0000256" key="4">
    <source>
        <dbReference type="PROSITE-ProRule" id="PRU00104"/>
    </source>
</evidence>
<dbReference type="Gene3D" id="3.30.2410.10">
    <property type="entry name" value="Hect, E3 ligase catalytic domain"/>
    <property type="match status" value="1"/>
</dbReference>
<dbReference type="InterPro" id="IPR000569">
    <property type="entry name" value="HECT_dom"/>
</dbReference>
<dbReference type="Gene3D" id="3.90.1750.10">
    <property type="entry name" value="Hect, E3 ligase catalytic domains"/>
    <property type="match status" value="1"/>
</dbReference>
<feature type="region of interest" description="Disordered" evidence="6">
    <location>
        <begin position="52"/>
        <end position="73"/>
    </location>
</feature>
<dbReference type="PROSITE" id="PS50012">
    <property type="entry name" value="RCC1_3"/>
    <property type="match status" value="4"/>
</dbReference>
<evidence type="ECO:0000313" key="9">
    <source>
        <dbReference type="Proteomes" id="UP001516023"/>
    </source>
</evidence>
<dbReference type="InterPro" id="IPR000408">
    <property type="entry name" value="Reg_chr_condens"/>
</dbReference>
<dbReference type="PANTHER" id="PTHR45622:SF60">
    <property type="entry name" value="UBIQUITIN-PROTEIN LIGASE E3A"/>
    <property type="match status" value="1"/>
</dbReference>
<dbReference type="EMBL" id="JABMIG020000124">
    <property type="protein sequence ID" value="KAL3790696.1"/>
    <property type="molecule type" value="Genomic_DNA"/>
</dbReference>
<dbReference type="PROSITE" id="PS00626">
    <property type="entry name" value="RCC1_2"/>
    <property type="match status" value="1"/>
</dbReference>
<gene>
    <name evidence="8" type="ORF">HJC23_009796</name>
</gene>
<dbReference type="CDD" id="cd00078">
    <property type="entry name" value="HECTc"/>
    <property type="match status" value="1"/>
</dbReference>
<dbReference type="FunFam" id="3.30.2410.10:FF:000003">
    <property type="entry name" value="probable E3 ubiquitin-protein ligase HERC4 isoform X1"/>
    <property type="match status" value="1"/>
</dbReference>
<dbReference type="PANTHER" id="PTHR45622">
    <property type="entry name" value="UBIQUITIN-PROTEIN LIGASE E3A-RELATED"/>
    <property type="match status" value="1"/>
</dbReference>
<comment type="caution">
    <text evidence="8">The sequence shown here is derived from an EMBL/GenBank/DDBJ whole genome shotgun (WGS) entry which is preliminary data.</text>
</comment>
<dbReference type="Pfam" id="PF25390">
    <property type="entry name" value="WD40_RLD"/>
    <property type="match status" value="1"/>
</dbReference>